<sequence>MTVITYYQGRSKVETTAAGLAALYAAAHAADPFARLADTQCDIGATTDNPYWELARLMPRDTFPFGDPWPIDNFRSYGDGKPSVMHGETQTVFSWSIPTPADLTWMLDILRGRDVIEIGAGAGYWAWQLRQLGVEVAAVDNGAWTFPNSWSPVERGGPDAAALYPDRALLMVWPPYGSAMAADALAAYAGDTVIYAGEGEGGCTADDTFHHQLDAEWSEIATAPHHATFWGVHCRLTAYRREGA</sequence>
<proteinExistence type="predicted"/>
<protein>
    <recommendedName>
        <fullName evidence="4">SAM-dependent methyltransferase</fullName>
    </recommendedName>
</protein>
<evidence type="ECO:0008006" key="4">
    <source>
        <dbReference type="Google" id="ProtNLM"/>
    </source>
</evidence>
<dbReference type="PANTHER" id="PTHR39290">
    <property type="entry name" value="C3H1-TYPE DOMAIN-CONTAINING PROTEIN-RELATED"/>
    <property type="match status" value="1"/>
</dbReference>
<evidence type="ECO:0000313" key="2">
    <source>
        <dbReference type="EMBL" id="MFF0546917.1"/>
    </source>
</evidence>
<dbReference type="InterPro" id="IPR029063">
    <property type="entry name" value="SAM-dependent_MTases_sf"/>
</dbReference>
<feature type="chain" id="PRO_5046637620" description="SAM-dependent methyltransferase" evidence="1">
    <location>
        <begin position="30"/>
        <end position="244"/>
    </location>
</feature>
<keyword evidence="1" id="KW-0732">Signal</keyword>
<dbReference type="RefSeq" id="WP_387703101.1">
    <property type="nucleotide sequence ID" value="NZ_JBIAMX010000029.1"/>
</dbReference>
<gene>
    <name evidence="2" type="ORF">ACFYTF_29180</name>
</gene>
<reference evidence="2 3" key="1">
    <citation type="submission" date="2024-10" db="EMBL/GenBank/DDBJ databases">
        <title>The Natural Products Discovery Center: Release of the First 8490 Sequenced Strains for Exploring Actinobacteria Biosynthetic Diversity.</title>
        <authorList>
            <person name="Kalkreuter E."/>
            <person name="Kautsar S.A."/>
            <person name="Yang D."/>
            <person name="Bader C.D."/>
            <person name="Teijaro C.N."/>
            <person name="Fluegel L."/>
            <person name="Davis C.M."/>
            <person name="Simpson J.R."/>
            <person name="Lauterbach L."/>
            <person name="Steele A.D."/>
            <person name="Gui C."/>
            <person name="Meng S."/>
            <person name="Li G."/>
            <person name="Viehrig K."/>
            <person name="Ye F."/>
            <person name="Su P."/>
            <person name="Kiefer A.F."/>
            <person name="Nichols A."/>
            <person name="Cepeda A.J."/>
            <person name="Yan W."/>
            <person name="Fan B."/>
            <person name="Jiang Y."/>
            <person name="Adhikari A."/>
            <person name="Zheng C.-J."/>
            <person name="Schuster L."/>
            <person name="Cowan T.M."/>
            <person name="Smanski M.J."/>
            <person name="Chevrette M.G."/>
            <person name="De Carvalho L.P.S."/>
            <person name="Shen B."/>
        </authorList>
    </citation>
    <scope>NUCLEOTIDE SEQUENCE [LARGE SCALE GENOMIC DNA]</scope>
    <source>
        <strain evidence="2 3">NPDC004045</strain>
    </source>
</reference>
<dbReference type="Proteomes" id="UP001601444">
    <property type="component" value="Unassembled WGS sequence"/>
</dbReference>
<evidence type="ECO:0000256" key="1">
    <source>
        <dbReference type="SAM" id="SignalP"/>
    </source>
</evidence>
<comment type="caution">
    <text evidence="2">The sequence shown here is derived from an EMBL/GenBank/DDBJ whole genome shotgun (WGS) entry which is preliminary data.</text>
</comment>
<dbReference type="EMBL" id="JBIAMX010000029">
    <property type="protein sequence ID" value="MFF0546917.1"/>
    <property type="molecule type" value="Genomic_DNA"/>
</dbReference>
<organism evidence="2 3">
    <name type="scientific">Nocardia thailandica</name>
    <dbReference type="NCBI Taxonomy" id="257275"/>
    <lineage>
        <taxon>Bacteria</taxon>
        <taxon>Bacillati</taxon>
        <taxon>Actinomycetota</taxon>
        <taxon>Actinomycetes</taxon>
        <taxon>Mycobacteriales</taxon>
        <taxon>Nocardiaceae</taxon>
        <taxon>Nocardia</taxon>
    </lineage>
</organism>
<feature type="signal peptide" evidence="1">
    <location>
        <begin position="1"/>
        <end position="29"/>
    </location>
</feature>
<name>A0ABW6PXA0_9NOCA</name>
<dbReference type="PANTHER" id="PTHR39290:SF6">
    <property type="entry name" value="S-ADENOSYL-L-METHIONINE-DEPENDENT METHYLTRANSFERASES SUPERFAMILY PROTEIN"/>
    <property type="match status" value="1"/>
</dbReference>
<keyword evidence="3" id="KW-1185">Reference proteome</keyword>
<dbReference type="SUPFAM" id="SSF53335">
    <property type="entry name" value="S-adenosyl-L-methionine-dependent methyltransferases"/>
    <property type="match status" value="1"/>
</dbReference>
<accession>A0ABW6PXA0</accession>
<evidence type="ECO:0000313" key="3">
    <source>
        <dbReference type="Proteomes" id="UP001601444"/>
    </source>
</evidence>